<dbReference type="KEGG" id="step:IC006_0655"/>
<keyword evidence="3" id="KW-1185">Reference proteome</keyword>
<reference evidence="2 3" key="1">
    <citation type="journal article" date="2020" name="Int. J. Syst. Evol. Microbiol.">
        <title>Sulfuracidifex tepidarius gen. nov., sp. nov. and transfer of Sulfolobus metallicus Huber and Stetter 1992 to the genus Sulfuracidifex as Sulfuracidifex metallicus comb. nov.</title>
        <authorList>
            <person name="Itoh T."/>
            <person name="Miura T."/>
            <person name="Sakai H.D."/>
            <person name="Kato S."/>
            <person name="Ohkuma M."/>
            <person name="Takashina T."/>
        </authorList>
    </citation>
    <scope>NUCLEOTIDE SEQUENCE [LARGE SCALE GENOMIC DNA]</scope>
    <source>
        <strain evidence="2 3">IC-006</strain>
    </source>
</reference>
<protein>
    <submittedName>
        <fullName evidence="2">Uncharacterized protein</fullName>
    </submittedName>
</protein>
<organism evidence="2 3">
    <name type="scientific">Sulfuracidifex tepidarius</name>
    <dbReference type="NCBI Taxonomy" id="1294262"/>
    <lineage>
        <taxon>Archaea</taxon>
        <taxon>Thermoproteota</taxon>
        <taxon>Thermoprotei</taxon>
        <taxon>Sulfolobales</taxon>
        <taxon>Sulfolobaceae</taxon>
        <taxon>Sulfuracidifex</taxon>
    </lineage>
</organism>
<accession>A0A510DT76</accession>
<dbReference type="EMBL" id="AP018929">
    <property type="protein sequence ID" value="BBG23371.1"/>
    <property type="molecule type" value="Genomic_DNA"/>
</dbReference>
<dbReference type="Proteomes" id="UP000322983">
    <property type="component" value="Chromosome"/>
</dbReference>
<proteinExistence type="predicted"/>
<evidence type="ECO:0000313" key="3">
    <source>
        <dbReference type="Proteomes" id="UP000322983"/>
    </source>
</evidence>
<keyword evidence="1" id="KW-0472">Membrane</keyword>
<gene>
    <name evidence="2" type="ORF">IC006_0655</name>
</gene>
<name>A0A510DT76_9CREN</name>
<dbReference type="AlphaFoldDB" id="A0A510DT76"/>
<sequence>MLHRHLNLYYFVLQNYNVKHDLWLDYVDPEYHMMDAEEKSLYDQGLKEFAKYTRQLRVTKTNTGAQVGSTSKKKGKRANTRRVSEVLRLLSGVALAIPFMFFYSVFVLIVFYMVVFKIWTIEIPQSLSFLSLLSPVLFIAAAVGSPFLGLGLAMGYLKVLELVFTKVSKVNASRLARVEGVVTALFLTSLLVGYLASPPLHELIGHLVSTAVSIV</sequence>
<feature type="transmembrane region" description="Helical" evidence="1">
    <location>
        <begin position="86"/>
        <end position="115"/>
    </location>
</feature>
<feature type="transmembrane region" description="Helical" evidence="1">
    <location>
        <begin position="135"/>
        <end position="157"/>
    </location>
</feature>
<keyword evidence="1" id="KW-0812">Transmembrane</keyword>
<feature type="transmembrane region" description="Helical" evidence="1">
    <location>
        <begin position="178"/>
        <end position="197"/>
    </location>
</feature>
<keyword evidence="1" id="KW-1133">Transmembrane helix</keyword>
<evidence type="ECO:0000256" key="1">
    <source>
        <dbReference type="SAM" id="Phobius"/>
    </source>
</evidence>
<evidence type="ECO:0000313" key="2">
    <source>
        <dbReference type="EMBL" id="BBG23371.1"/>
    </source>
</evidence>